<evidence type="ECO:0000256" key="4">
    <source>
        <dbReference type="ARBA" id="ARBA00022692"/>
    </source>
</evidence>
<keyword evidence="10" id="KW-0407">Ion channel</keyword>
<proteinExistence type="predicted"/>
<keyword evidence="8" id="KW-0406">Ion transport</keyword>
<keyword evidence="6" id="KW-1133">Transmembrane helix</keyword>
<dbReference type="Gene3D" id="1.25.40.20">
    <property type="entry name" value="Ankyrin repeat-containing domain"/>
    <property type="match status" value="2"/>
</dbReference>
<comment type="subcellular location">
    <subcellularLocation>
        <location evidence="1">Membrane</location>
        <topology evidence="1">Multi-pass membrane protein</topology>
    </subcellularLocation>
</comment>
<keyword evidence="13" id="KW-1185">Reference proteome</keyword>
<dbReference type="InParanoid" id="A0A1S4F7T0"/>
<name>A0A1S4F7T0_AEDAE</name>
<dbReference type="InterPro" id="IPR002110">
    <property type="entry name" value="Ankyrin_rpt"/>
</dbReference>
<evidence type="ECO:0000256" key="5">
    <source>
        <dbReference type="ARBA" id="ARBA00022737"/>
    </source>
</evidence>
<dbReference type="PANTHER" id="PTHR47143:SF4">
    <property type="entry name" value="TRANSIENT RECEPTOR POTENTIAL CATION CHANNEL PROTEIN PAINLESS"/>
    <property type="match status" value="1"/>
</dbReference>
<evidence type="ECO:0000256" key="3">
    <source>
        <dbReference type="ARBA" id="ARBA00022606"/>
    </source>
</evidence>
<evidence type="ECO:0000256" key="10">
    <source>
        <dbReference type="ARBA" id="ARBA00023303"/>
    </source>
</evidence>
<evidence type="ECO:0000256" key="7">
    <source>
        <dbReference type="ARBA" id="ARBA00023043"/>
    </source>
</evidence>
<keyword evidence="5" id="KW-0677">Repeat</keyword>
<feature type="domain" description="Ion transport" evidence="11">
    <location>
        <begin position="617"/>
        <end position="844"/>
    </location>
</feature>
<dbReference type="InterPro" id="IPR005821">
    <property type="entry name" value="Ion_trans_dom"/>
</dbReference>
<protein>
    <recommendedName>
        <fullName evidence="11">Ion transport domain-containing protein</fullName>
    </recommendedName>
</protein>
<dbReference type="InterPro" id="IPR052076">
    <property type="entry name" value="TRP_cation_channel"/>
</dbReference>
<dbReference type="SMART" id="SM00248">
    <property type="entry name" value="ANK"/>
    <property type="match status" value="4"/>
</dbReference>
<gene>
    <name evidence="12" type="primary">5564686</name>
</gene>
<dbReference type="Pfam" id="PF00520">
    <property type="entry name" value="Ion_trans"/>
    <property type="match status" value="1"/>
</dbReference>
<reference evidence="12 13" key="1">
    <citation type="submission" date="2017-06" db="EMBL/GenBank/DDBJ databases">
        <title>Aedes aegypti genome working group (AGWG) sequencing and assembly.</title>
        <authorList>
            <consortium name="Aedes aegypti Genome Working Group (AGWG)"/>
            <person name="Matthews B.J."/>
        </authorList>
    </citation>
    <scope>NUCLEOTIDE SEQUENCE [LARGE SCALE GENOMIC DNA]</scope>
    <source>
        <strain evidence="12 13">LVP_AGWG</strain>
    </source>
</reference>
<evidence type="ECO:0000256" key="1">
    <source>
        <dbReference type="ARBA" id="ARBA00004141"/>
    </source>
</evidence>
<keyword evidence="3" id="KW-0716">Sensory transduction</keyword>
<evidence type="ECO:0000313" key="13">
    <source>
        <dbReference type="Proteomes" id="UP000008820"/>
    </source>
</evidence>
<sequence length="1065" mass="123047">MAQERPPRTGDNVPDTTFLVLEHTRQTKRIQRKELQTAINNELLAIIDEPEIEDGLPKMHALLEDCRWDTLHNLIEEMKDWDVQTTIPEPKTFLFNSKIQPTLGKMLVSNILYQPYLQPFIIRFAAFNERIAPELNAPLHYAVESLNVDFLTWLLSQPSIEINIRNKQSKTPLFLLCEQYDAVLNSPKFKKRTLQLTKSPIKVEDIRHCILLLLDHGADFNVCSDRLKLPFELLMKNSSNENKTFLKECVKRFNGAIAIGKRGGANKQLCLGFYQEWVQIKVTVELLEILLRFKEEQRFERKFLQFKVDEWNVREVIRLLLHIAVELDMERSVKTIIEHAGQLIFKTVKPITSKKKVLRVCEPDPEHDAKGSELVYRVELKGLLKKACERGNVSTLTLLLGHITDRILVNDDPILVFTLNRAQELWRREEERAKVLQCAEFLAKDQKIHLTRTDNNGNTALHTSLKFGFTDIALDLLQQKYAFLGVRNKDNQTPLDFARFEFWKMYFDQCVAIDVRRSYFDRNEIRLNLNGFDPFIFKKRPTKKTSPKDRSEMNLWRIVEKASSSNVSHQQPQQTYVTEMDPVKIIAKSKELKRLLLHPVIYTFILVKWLRLTKWIYLNLICTLATVVCFGLHSLDTCNGDNQYSIALNVITWIGAIYMIGREMVQILFLRLSYFSSFENYLDIGTIISMIIVLLNGCRSILSSLIVIAFALQLTVLIGSLPFNTLSTYMYMFKTVSANFMKSFLLFIPLLGAFTFSFFLSYNDRTVPHNSTEDEIPFNTFSSFTDAALKTLVMTTGEYEAAGVDFSGGKIILFVLFIFFAPIVILNLINGLAVSDITAIKEESELISLRKKVLILERYERGLREMPIEFIRRMFPSSFFENHSYIIVVKPKELRKILVQHINPQAENQRGQKLPKGEWRVVPNMPGGWLVRGSEGLFVNLKFLKFPLFCTLDEHIMDEALQIADASIMLREIMDSRRAEMTSMASMSSFTDTEDKLEEMKAEITKMNRLLMRALQQKQPTKRKISGNKAKMVREIDEPGDKFTTVIKVAKAVGKFKKGKKKPKS</sequence>
<dbReference type="SUPFAM" id="SSF48403">
    <property type="entry name" value="Ankyrin repeat"/>
    <property type="match status" value="1"/>
</dbReference>
<dbReference type="VEuPathDB" id="VectorBase:AAEL004397"/>
<organism evidence="12 13">
    <name type="scientific">Aedes aegypti</name>
    <name type="common">Yellowfever mosquito</name>
    <name type="synonym">Culex aegypti</name>
    <dbReference type="NCBI Taxonomy" id="7159"/>
    <lineage>
        <taxon>Eukaryota</taxon>
        <taxon>Metazoa</taxon>
        <taxon>Ecdysozoa</taxon>
        <taxon>Arthropoda</taxon>
        <taxon>Hexapoda</taxon>
        <taxon>Insecta</taxon>
        <taxon>Pterygota</taxon>
        <taxon>Neoptera</taxon>
        <taxon>Endopterygota</taxon>
        <taxon>Diptera</taxon>
        <taxon>Nematocera</taxon>
        <taxon>Culicoidea</taxon>
        <taxon>Culicidae</taxon>
        <taxon>Culicinae</taxon>
        <taxon>Aedini</taxon>
        <taxon>Aedes</taxon>
        <taxon>Stegomyia</taxon>
    </lineage>
</organism>
<dbReference type="OrthoDB" id="2157354at2759"/>
<accession>A0A1S4F7T0</accession>
<dbReference type="PANTHER" id="PTHR47143">
    <property type="entry name" value="TRANSIENT RECEPTOR POTENTIAL CATION CHANNEL PROTEIN PAINLESS"/>
    <property type="match status" value="1"/>
</dbReference>
<dbReference type="GO" id="GO:0005216">
    <property type="term" value="F:monoatomic ion channel activity"/>
    <property type="evidence" value="ECO:0007669"/>
    <property type="project" value="InterPro"/>
</dbReference>
<keyword evidence="4" id="KW-0812">Transmembrane</keyword>
<keyword evidence="2" id="KW-0813">Transport</keyword>
<evidence type="ECO:0000259" key="11">
    <source>
        <dbReference type="Pfam" id="PF00520"/>
    </source>
</evidence>
<keyword evidence="9" id="KW-0472">Membrane</keyword>
<dbReference type="Proteomes" id="UP000008820">
    <property type="component" value="Chromosome 1"/>
</dbReference>
<evidence type="ECO:0000313" key="12">
    <source>
        <dbReference type="EnsemblMetazoa" id="AAEL004397-PA"/>
    </source>
</evidence>
<dbReference type="AlphaFoldDB" id="A0A1S4F7T0"/>
<evidence type="ECO:0000256" key="6">
    <source>
        <dbReference type="ARBA" id="ARBA00022989"/>
    </source>
</evidence>
<evidence type="ECO:0000256" key="2">
    <source>
        <dbReference type="ARBA" id="ARBA00022448"/>
    </source>
</evidence>
<dbReference type="GO" id="GO:0034703">
    <property type="term" value="C:cation channel complex"/>
    <property type="evidence" value="ECO:0007669"/>
    <property type="project" value="UniProtKB-ARBA"/>
</dbReference>
<reference evidence="12" key="2">
    <citation type="submission" date="2020-05" db="UniProtKB">
        <authorList>
            <consortium name="EnsemblMetazoa"/>
        </authorList>
    </citation>
    <scope>IDENTIFICATION</scope>
    <source>
        <strain evidence="12">LVP_AGWG</strain>
    </source>
</reference>
<evidence type="ECO:0000256" key="9">
    <source>
        <dbReference type="ARBA" id="ARBA00023136"/>
    </source>
</evidence>
<dbReference type="EnsemblMetazoa" id="AAEL004397-RA">
    <property type="protein sequence ID" value="AAEL004397-PA"/>
    <property type="gene ID" value="AAEL004397"/>
</dbReference>
<dbReference type="InterPro" id="IPR036770">
    <property type="entry name" value="Ankyrin_rpt-contain_sf"/>
</dbReference>
<evidence type="ECO:0000256" key="8">
    <source>
        <dbReference type="ARBA" id="ARBA00023065"/>
    </source>
</evidence>
<keyword evidence="7" id="KW-0040">ANK repeat</keyword>